<feature type="transmembrane region" description="Helical" evidence="5">
    <location>
        <begin position="236"/>
        <end position="259"/>
    </location>
</feature>
<evidence type="ECO:0000256" key="2">
    <source>
        <dbReference type="ARBA" id="ARBA00022692"/>
    </source>
</evidence>
<reference evidence="7 8" key="1">
    <citation type="submission" date="2019-03" db="EMBL/GenBank/DDBJ databases">
        <title>Genomic Encyclopedia of Type Strains, Phase IV (KMG-IV): sequencing the most valuable type-strain genomes for metagenomic binning, comparative biology and taxonomic classification.</title>
        <authorList>
            <person name="Goeker M."/>
        </authorList>
    </citation>
    <scope>NUCLEOTIDE SEQUENCE [LARGE SCALE GENOMIC DNA]</scope>
    <source>
        <strain evidence="7 8">JA181</strain>
    </source>
</reference>
<dbReference type="InterPro" id="IPR004481">
    <property type="entry name" value="K/Na/Ca-exchanger"/>
</dbReference>
<dbReference type="InterPro" id="IPR004837">
    <property type="entry name" value="NaCa_Exmemb"/>
</dbReference>
<comment type="caution">
    <text evidence="7">The sequence shown here is derived from an EMBL/GenBank/DDBJ whole genome shotgun (WGS) entry which is preliminary data.</text>
</comment>
<dbReference type="NCBIfam" id="TIGR00367">
    <property type="entry name" value="calcium/sodium antiporter"/>
    <property type="match status" value="1"/>
</dbReference>
<keyword evidence="3 5" id="KW-1133">Transmembrane helix</keyword>
<evidence type="ECO:0000256" key="1">
    <source>
        <dbReference type="ARBA" id="ARBA00004141"/>
    </source>
</evidence>
<feature type="transmembrane region" description="Helical" evidence="5">
    <location>
        <begin position="101"/>
        <end position="119"/>
    </location>
</feature>
<feature type="domain" description="Sodium/calcium exchanger membrane region" evidence="6">
    <location>
        <begin position="175"/>
        <end position="313"/>
    </location>
</feature>
<evidence type="ECO:0000259" key="6">
    <source>
        <dbReference type="Pfam" id="PF01699"/>
    </source>
</evidence>
<accession>A0A4R8FYC0</accession>
<feature type="domain" description="Sodium/calcium exchanger membrane region" evidence="6">
    <location>
        <begin position="3"/>
        <end position="143"/>
    </location>
</feature>
<gene>
    <name evidence="7" type="ORF">EV657_10995</name>
</gene>
<dbReference type="PANTHER" id="PTHR10846">
    <property type="entry name" value="SODIUM/POTASSIUM/CALCIUM EXCHANGER"/>
    <property type="match status" value="1"/>
</dbReference>
<protein>
    <submittedName>
        <fullName evidence="7">Cation:H+ antiporter</fullName>
    </submittedName>
</protein>
<dbReference type="AlphaFoldDB" id="A0A4R8FYC0"/>
<feature type="transmembrane region" description="Helical" evidence="5">
    <location>
        <begin position="125"/>
        <end position="143"/>
    </location>
</feature>
<proteinExistence type="predicted"/>
<dbReference type="Pfam" id="PF01699">
    <property type="entry name" value="Na_Ca_ex"/>
    <property type="match status" value="2"/>
</dbReference>
<feature type="transmembrane region" description="Helical" evidence="5">
    <location>
        <begin position="175"/>
        <end position="200"/>
    </location>
</feature>
<dbReference type="Gene3D" id="6.10.280.80">
    <property type="entry name" value="NCX, peripheral helical region"/>
    <property type="match status" value="1"/>
</dbReference>
<evidence type="ECO:0000256" key="4">
    <source>
        <dbReference type="ARBA" id="ARBA00023136"/>
    </source>
</evidence>
<evidence type="ECO:0000313" key="7">
    <source>
        <dbReference type="EMBL" id="TDX29274.1"/>
    </source>
</evidence>
<keyword evidence="2 5" id="KW-0812">Transmembrane</keyword>
<dbReference type="Proteomes" id="UP000295484">
    <property type="component" value="Unassembled WGS sequence"/>
</dbReference>
<organism evidence="7 8">
    <name type="scientific">Rhodovulum visakhapatnamense</name>
    <dbReference type="NCBI Taxonomy" id="364297"/>
    <lineage>
        <taxon>Bacteria</taxon>
        <taxon>Pseudomonadati</taxon>
        <taxon>Pseudomonadota</taxon>
        <taxon>Alphaproteobacteria</taxon>
        <taxon>Rhodobacterales</taxon>
        <taxon>Paracoccaceae</taxon>
        <taxon>Rhodovulum</taxon>
    </lineage>
</organism>
<evidence type="ECO:0000256" key="5">
    <source>
        <dbReference type="SAM" id="Phobius"/>
    </source>
</evidence>
<feature type="transmembrane region" description="Helical" evidence="5">
    <location>
        <begin position="66"/>
        <end position="89"/>
    </location>
</feature>
<dbReference type="InterPro" id="IPR044880">
    <property type="entry name" value="NCX_ion-bd_dom_sf"/>
</dbReference>
<comment type="subcellular location">
    <subcellularLocation>
        <location evidence="1">Membrane</location>
        <topology evidence="1">Multi-pass membrane protein</topology>
    </subcellularLocation>
</comment>
<sequence>MDIVLVLAGLAALIAGGELLVRGAVALARRFGVSPMIIGLTFVGFGTSTPELVTSLQAALTGAPDIALGNVVGSNIGNILLILGLAALVRPMRVCPAALRRDGGALALATGLAVLAMLGGALGRGAGAAGLALLVAYLAYTIWQERRATTAAGEVYEAEADTLGPVGRPWTALPVMALGLGLTLAGAKLLVAGAVALAAAAGLSEAAIGLTVVAIGTSMPELVTSLMAARRGESGVAIGNVIGSNIFNLLGILGVTALVQPLAVAERIAGFDVWVMLAATVGLILVAWTGGRITRAEGAVLAICYGVYMTTLLLTAAA</sequence>
<feature type="transmembrane region" description="Helical" evidence="5">
    <location>
        <begin position="298"/>
        <end position="317"/>
    </location>
</feature>
<dbReference type="GO" id="GO:0005886">
    <property type="term" value="C:plasma membrane"/>
    <property type="evidence" value="ECO:0007669"/>
    <property type="project" value="TreeGrafter"/>
</dbReference>
<dbReference type="EMBL" id="SOEB01000009">
    <property type="protein sequence ID" value="TDX29274.1"/>
    <property type="molecule type" value="Genomic_DNA"/>
</dbReference>
<name>A0A4R8FYC0_9RHOB</name>
<evidence type="ECO:0000313" key="8">
    <source>
        <dbReference type="Proteomes" id="UP000295484"/>
    </source>
</evidence>
<feature type="transmembrane region" description="Helical" evidence="5">
    <location>
        <begin position="206"/>
        <end position="229"/>
    </location>
</feature>
<evidence type="ECO:0000256" key="3">
    <source>
        <dbReference type="ARBA" id="ARBA00022989"/>
    </source>
</evidence>
<dbReference type="PANTHER" id="PTHR10846:SF8">
    <property type="entry name" value="INNER MEMBRANE PROTEIN YRBG"/>
    <property type="match status" value="1"/>
</dbReference>
<dbReference type="RefSeq" id="WP_134077815.1">
    <property type="nucleotide sequence ID" value="NZ_SOEB01000009.1"/>
</dbReference>
<dbReference type="GO" id="GO:0006874">
    <property type="term" value="P:intracellular calcium ion homeostasis"/>
    <property type="evidence" value="ECO:0007669"/>
    <property type="project" value="TreeGrafter"/>
</dbReference>
<feature type="transmembrane region" description="Helical" evidence="5">
    <location>
        <begin position="271"/>
        <end position="291"/>
    </location>
</feature>
<keyword evidence="4 5" id="KW-0472">Membrane</keyword>
<dbReference type="GO" id="GO:0005262">
    <property type="term" value="F:calcium channel activity"/>
    <property type="evidence" value="ECO:0007669"/>
    <property type="project" value="TreeGrafter"/>
</dbReference>
<dbReference type="Gene3D" id="1.20.1420.30">
    <property type="entry name" value="NCX, central ion-binding region"/>
    <property type="match status" value="1"/>
</dbReference>
<dbReference type="GO" id="GO:0008273">
    <property type="term" value="F:calcium, potassium:sodium antiporter activity"/>
    <property type="evidence" value="ECO:0007669"/>
    <property type="project" value="TreeGrafter"/>
</dbReference>